<dbReference type="PANTHER" id="PTHR21327">
    <property type="entry name" value="GTP CYCLOHYDROLASE II-RELATED"/>
    <property type="match status" value="1"/>
</dbReference>
<dbReference type="NCBIfam" id="TIGR00506">
    <property type="entry name" value="ribB"/>
    <property type="match status" value="1"/>
</dbReference>
<evidence type="ECO:0000256" key="10">
    <source>
        <dbReference type="ARBA" id="ARBA00023239"/>
    </source>
</evidence>
<dbReference type="AlphaFoldDB" id="A0A1E7F005"/>
<dbReference type="Pfam" id="PF00926">
    <property type="entry name" value="DHBP_synthase"/>
    <property type="match status" value="1"/>
</dbReference>
<dbReference type="InterPro" id="IPR032677">
    <property type="entry name" value="GTP_cyclohydro_II"/>
</dbReference>
<keyword evidence="9" id="KW-0464">Manganese</keyword>
<dbReference type="GO" id="GO:0046872">
    <property type="term" value="F:metal ion binding"/>
    <property type="evidence" value="ECO:0007669"/>
    <property type="project" value="UniProtKB-KW"/>
</dbReference>
<dbReference type="FunFam" id="3.90.870.10:FF:000001">
    <property type="entry name" value="Riboflavin biosynthesis protein RibBA"/>
    <property type="match status" value="1"/>
</dbReference>
<dbReference type="GO" id="GO:0016787">
    <property type="term" value="F:hydrolase activity"/>
    <property type="evidence" value="ECO:0007669"/>
    <property type="project" value="UniProtKB-KW"/>
</dbReference>
<evidence type="ECO:0000256" key="5">
    <source>
        <dbReference type="ARBA" id="ARBA00012153"/>
    </source>
</evidence>
<evidence type="ECO:0000256" key="7">
    <source>
        <dbReference type="ARBA" id="ARBA00022723"/>
    </source>
</evidence>
<feature type="domain" description="GTP cyclohydrolase II" evidence="11">
    <location>
        <begin position="2"/>
        <end position="96"/>
    </location>
</feature>
<evidence type="ECO:0000256" key="2">
    <source>
        <dbReference type="ARBA" id="ARBA00001946"/>
    </source>
</evidence>
<dbReference type="Pfam" id="PF00925">
    <property type="entry name" value="GTP_cyclohydro2"/>
    <property type="match status" value="1"/>
</dbReference>
<dbReference type="EC" id="4.1.99.12" evidence="5"/>
<dbReference type="Gene3D" id="3.40.50.10990">
    <property type="entry name" value="GTP cyclohydrolase II"/>
    <property type="match status" value="1"/>
</dbReference>
<accession>A0A1E7F005</accession>
<keyword evidence="10" id="KW-0456">Lyase</keyword>
<comment type="similarity">
    <text evidence="4">In the N-terminal section; belongs to the DHBP synthase family.</text>
</comment>
<evidence type="ECO:0000313" key="13">
    <source>
        <dbReference type="Proteomes" id="UP000095751"/>
    </source>
</evidence>
<evidence type="ECO:0000256" key="6">
    <source>
        <dbReference type="ARBA" id="ARBA00022619"/>
    </source>
</evidence>
<dbReference type="EMBL" id="KV784366">
    <property type="protein sequence ID" value="OEU11600.1"/>
    <property type="molecule type" value="Genomic_DNA"/>
</dbReference>
<dbReference type="GO" id="GO:0005829">
    <property type="term" value="C:cytosol"/>
    <property type="evidence" value="ECO:0007669"/>
    <property type="project" value="TreeGrafter"/>
</dbReference>
<sequence>MALKSVAEHGGAIIYLQQEGRGIGLANKVAAYALQDVGMDTVDANLHLGFPEDARHYGAVPSILHDMKIGSIQLMTNNPRKVDKLKILGVKVQNTLPMVVPTTNPDNHRYMEAKYDRMDHQNLESLFIKTTNFDAADDGTTTTTTVIGETFVTECVTEGEVMAANAIKGSLAVSDENYEGVLAQDNGYCFGRESVEEAIAAMKKGKMVVVVDDMNRENEGDLIMAADACTPEDMAFIVRYSSGVICIAMDGDRMDKLKLPPMLTNNEDPKGTAFTVTVDATTEHGISTGISSTDRAKTVNMLASADAVATDFARPGHIFPLRARDGGVLERDGHTEAAVDLSYLAGRARSGILCEIVSEESPTEMMRLPELKRFCKEHDLVLTSIVDLAQYRKDTEEFGI</sequence>
<name>A0A1E7F005_9STRA</name>
<comment type="pathway">
    <text evidence="3">Cofactor biosynthesis; riboflavin biosynthesis; 2-hydroxy-3-oxobutyl phosphate from D-ribulose 5-phosphate: step 1/1.</text>
</comment>
<dbReference type="InParanoid" id="A0A1E7F005"/>
<comment type="cofactor">
    <cofactor evidence="2">
        <name>Mg(2+)</name>
        <dbReference type="ChEBI" id="CHEBI:18420"/>
    </cofactor>
</comment>
<keyword evidence="12" id="KW-0378">Hydrolase</keyword>
<evidence type="ECO:0000259" key="11">
    <source>
        <dbReference type="Pfam" id="PF00925"/>
    </source>
</evidence>
<dbReference type="InterPro" id="IPR000422">
    <property type="entry name" value="DHBP_synthase_RibB"/>
</dbReference>
<evidence type="ECO:0000256" key="4">
    <source>
        <dbReference type="ARBA" id="ARBA00005520"/>
    </source>
</evidence>
<keyword evidence="7" id="KW-0479">Metal-binding</keyword>
<gene>
    <name evidence="12" type="ORF">FRACYDRAFT_172456</name>
</gene>
<evidence type="ECO:0000256" key="1">
    <source>
        <dbReference type="ARBA" id="ARBA00001936"/>
    </source>
</evidence>
<dbReference type="KEGG" id="fcy:FRACYDRAFT_172456"/>
<evidence type="ECO:0000256" key="3">
    <source>
        <dbReference type="ARBA" id="ARBA00004904"/>
    </source>
</evidence>
<dbReference type="GO" id="GO:0009231">
    <property type="term" value="P:riboflavin biosynthetic process"/>
    <property type="evidence" value="ECO:0007669"/>
    <property type="project" value="UniProtKB-UniPathway"/>
</dbReference>
<dbReference type="InterPro" id="IPR036144">
    <property type="entry name" value="RibA-like_sf"/>
</dbReference>
<dbReference type="UniPathway" id="UPA00275"/>
<keyword evidence="13" id="KW-1185">Reference proteome</keyword>
<reference evidence="12 13" key="1">
    <citation type="submission" date="2016-09" db="EMBL/GenBank/DDBJ databases">
        <title>Extensive genetic diversity and differential bi-allelic expression allows diatom success in the polar Southern Ocean.</title>
        <authorList>
            <consortium name="DOE Joint Genome Institute"/>
            <person name="Mock T."/>
            <person name="Otillar R.P."/>
            <person name="Strauss J."/>
            <person name="Dupont C."/>
            <person name="Frickenhaus S."/>
            <person name="Maumus F."/>
            <person name="Mcmullan M."/>
            <person name="Sanges R."/>
            <person name="Schmutz J."/>
            <person name="Toseland A."/>
            <person name="Valas R."/>
            <person name="Veluchamy A."/>
            <person name="Ward B.J."/>
            <person name="Allen A."/>
            <person name="Barry K."/>
            <person name="Falciatore A."/>
            <person name="Ferrante M."/>
            <person name="Fortunato A.E."/>
            <person name="Gloeckner G."/>
            <person name="Gruber A."/>
            <person name="Hipkin R."/>
            <person name="Janech M."/>
            <person name="Kroth P."/>
            <person name="Leese F."/>
            <person name="Lindquist E."/>
            <person name="Lyon B.R."/>
            <person name="Martin J."/>
            <person name="Mayer C."/>
            <person name="Parker M."/>
            <person name="Quesneville H."/>
            <person name="Raymond J."/>
            <person name="Uhlig C."/>
            <person name="Valentin K.U."/>
            <person name="Worden A.Z."/>
            <person name="Armbrust E.V."/>
            <person name="Bowler C."/>
            <person name="Green B."/>
            <person name="Moulton V."/>
            <person name="Van Oosterhout C."/>
            <person name="Grigoriev I."/>
        </authorList>
    </citation>
    <scope>NUCLEOTIDE SEQUENCE [LARGE SCALE GENOMIC DNA]</scope>
    <source>
        <strain evidence="12 13">CCMP1102</strain>
    </source>
</reference>
<dbReference type="PANTHER" id="PTHR21327:SF18">
    <property type="entry name" value="3,4-DIHYDROXY-2-BUTANONE 4-PHOSPHATE SYNTHASE"/>
    <property type="match status" value="1"/>
</dbReference>
<dbReference type="HAMAP" id="MF_00180">
    <property type="entry name" value="RibB"/>
    <property type="match status" value="1"/>
</dbReference>
<dbReference type="GO" id="GO:0008686">
    <property type="term" value="F:3,4-dihydroxy-2-butanone-4-phosphate synthase activity"/>
    <property type="evidence" value="ECO:0007669"/>
    <property type="project" value="UniProtKB-EC"/>
</dbReference>
<dbReference type="InterPro" id="IPR017945">
    <property type="entry name" value="DHBP_synth_RibB-like_a/b_dom"/>
</dbReference>
<keyword evidence="8" id="KW-0460">Magnesium</keyword>
<evidence type="ECO:0000256" key="8">
    <source>
        <dbReference type="ARBA" id="ARBA00022842"/>
    </source>
</evidence>
<dbReference type="SUPFAM" id="SSF55821">
    <property type="entry name" value="YrdC/RibB"/>
    <property type="match status" value="1"/>
</dbReference>
<protein>
    <recommendedName>
        <fullName evidence="5">3,4-dihydroxy-2-butanone-4-phosphate synthase</fullName>
        <ecNumber evidence="5">4.1.99.12</ecNumber>
    </recommendedName>
</protein>
<comment type="cofactor">
    <cofactor evidence="1">
        <name>Mn(2+)</name>
        <dbReference type="ChEBI" id="CHEBI:29035"/>
    </cofactor>
</comment>
<organism evidence="12 13">
    <name type="scientific">Fragilariopsis cylindrus CCMP1102</name>
    <dbReference type="NCBI Taxonomy" id="635003"/>
    <lineage>
        <taxon>Eukaryota</taxon>
        <taxon>Sar</taxon>
        <taxon>Stramenopiles</taxon>
        <taxon>Ochrophyta</taxon>
        <taxon>Bacillariophyta</taxon>
        <taxon>Bacillariophyceae</taxon>
        <taxon>Bacillariophycidae</taxon>
        <taxon>Bacillariales</taxon>
        <taxon>Bacillariaceae</taxon>
        <taxon>Fragilariopsis</taxon>
    </lineage>
</organism>
<dbReference type="SUPFAM" id="SSF142695">
    <property type="entry name" value="RibA-like"/>
    <property type="match status" value="1"/>
</dbReference>
<keyword evidence="6" id="KW-0686">Riboflavin biosynthesis</keyword>
<dbReference type="Proteomes" id="UP000095751">
    <property type="component" value="Unassembled WGS sequence"/>
</dbReference>
<evidence type="ECO:0000313" key="12">
    <source>
        <dbReference type="EMBL" id="OEU11600.1"/>
    </source>
</evidence>
<dbReference type="Gene3D" id="3.90.870.10">
    <property type="entry name" value="DHBP synthase"/>
    <property type="match status" value="1"/>
</dbReference>
<evidence type="ECO:0000256" key="9">
    <source>
        <dbReference type="ARBA" id="ARBA00023211"/>
    </source>
</evidence>
<proteinExistence type="inferred from homology"/>
<dbReference type="OrthoDB" id="60371at2759"/>